<feature type="compositionally biased region" description="Low complexity" evidence="1">
    <location>
        <begin position="38"/>
        <end position="71"/>
    </location>
</feature>
<comment type="caution">
    <text evidence="3">The sequence shown here is derived from an EMBL/GenBank/DDBJ whole genome shotgun (WGS) entry which is preliminary data.</text>
</comment>
<feature type="signal peptide" evidence="2">
    <location>
        <begin position="1"/>
        <end position="19"/>
    </location>
</feature>
<accession>A0A178LRB4</accession>
<evidence type="ECO:0000313" key="3">
    <source>
        <dbReference type="EMBL" id="OAN34574.1"/>
    </source>
</evidence>
<proteinExistence type="predicted"/>
<evidence type="ECO:0000313" key="4">
    <source>
        <dbReference type="Proteomes" id="UP000078396"/>
    </source>
</evidence>
<feature type="chain" id="PRO_5008091355" description="Lipoprotein LpqN" evidence="2">
    <location>
        <begin position="20"/>
        <end position="224"/>
    </location>
</feature>
<protein>
    <recommendedName>
        <fullName evidence="5">Lipoprotein LpqN</fullName>
    </recommendedName>
</protein>
<reference evidence="3 4" key="1">
    <citation type="submission" date="2016-04" db="EMBL/GenBank/DDBJ databases">
        <title>Draft Genome Sequences of Staphylococcus capitis Strain H36, S. capitis Strain H65, S. cohnii Strain H62, S. hominis Strain H69, Mycobacterium iranicum Strain H39, Plantibacter sp. Strain H53, Pseudomonas oryzihabitans Strain H72, and Microbacterium sp. Strain H83, isolated from residential settings.</title>
        <authorList>
            <person name="Lymperopoulou D."/>
            <person name="Adams R.I."/>
            <person name="Lindow S."/>
            <person name="Coil D.A."/>
            <person name="Jospin G."/>
            <person name="Eisen J.A."/>
        </authorList>
    </citation>
    <scope>NUCLEOTIDE SEQUENCE [LARGE SCALE GENOMIC DNA]</scope>
    <source>
        <strain evidence="3 4">H39</strain>
    </source>
</reference>
<dbReference type="EMBL" id="LWCS01000043">
    <property type="protein sequence ID" value="OAN34574.1"/>
    <property type="molecule type" value="Genomic_DNA"/>
</dbReference>
<dbReference type="RefSeq" id="WP_110802499.1">
    <property type="nucleotide sequence ID" value="NZ_LWCS01000043.1"/>
</dbReference>
<evidence type="ECO:0000256" key="2">
    <source>
        <dbReference type="SAM" id="SignalP"/>
    </source>
</evidence>
<keyword evidence="2" id="KW-0732">Signal</keyword>
<dbReference type="OrthoDB" id="4625123at2"/>
<dbReference type="STRING" id="912594.AWC12_06755"/>
<evidence type="ECO:0000256" key="1">
    <source>
        <dbReference type="SAM" id="MobiDB-lite"/>
    </source>
</evidence>
<evidence type="ECO:0008006" key="5">
    <source>
        <dbReference type="Google" id="ProtNLM"/>
    </source>
</evidence>
<organism evidence="3 4">
    <name type="scientific">Mycolicibacterium iranicum</name>
    <name type="common">Mycobacterium iranicum</name>
    <dbReference type="NCBI Taxonomy" id="912594"/>
    <lineage>
        <taxon>Bacteria</taxon>
        <taxon>Bacillati</taxon>
        <taxon>Actinomycetota</taxon>
        <taxon>Actinomycetes</taxon>
        <taxon>Mycobacteriales</taxon>
        <taxon>Mycobacteriaceae</taxon>
        <taxon>Mycolicibacterium</taxon>
    </lineage>
</organism>
<name>A0A178LRB4_MYCIR</name>
<dbReference type="Proteomes" id="UP000078396">
    <property type="component" value="Unassembled WGS sequence"/>
</dbReference>
<dbReference type="AlphaFoldDB" id="A0A178LRB4"/>
<feature type="region of interest" description="Disordered" evidence="1">
    <location>
        <begin position="28"/>
        <end position="74"/>
    </location>
</feature>
<gene>
    <name evidence="3" type="ORF">A4X20_07745</name>
</gene>
<sequence>MVRAAVAIVLVCAALAAPACTRVGDGVPVPDGSPPAAQPAEPTETTDTTEATETTEAPAASPVPAGAPCAPSEMPPVRVEAEISDPAAPKAIVGVPDGWSMASAPGGARLEGPDGMWATVTIAPTSPEPEVAFRTYTDDLTEETTVSTVSMLPADLCGYRGQRLMGVLDKSGTPQTVEYKARIVHVPTAGEAYLIAVYIEAPSGTPAFDAAATLVTGDFEIDLP</sequence>